<evidence type="ECO:0000313" key="3">
    <source>
        <dbReference type="Proteomes" id="UP001302812"/>
    </source>
</evidence>
<comment type="caution">
    <text evidence="2">The sequence shown here is derived from an EMBL/GenBank/DDBJ whole genome shotgun (WGS) entry which is preliminary data.</text>
</comment>
<gene>
    <name evidence="2" type="ORF">N656DRAFT_845289</name>
</gene>
<organism evidence="2 3">
    <name type="scientific">Canariomyces notabilis</name>
    <dbReference type="NCBI Taxonomy" id="2074819"/>
    <lineage>
        <taxon>Eukaryota</taxon>
        <taxon>Fungi</taxon>
        <taxon>Dikarya</taxon>
        <taxon>Ascomycota</taxon>
        <taxon>Pezizomycotina</taxon>
        <taxon>Sordariomycetes</taxon>
        <taxon>Sordariomycetidae</taxon>
        <taxon>Sordariales</taxon>
        <taxon>Chaetomiaceae</taxon>
        <taxon>Canariomyces</taxon>
    </lineage>
</organism>
<dbReference type="Proteomes" id="UP001302812">
    <property type="component" value="Unassembled WGS sequence"/>
</dbReference>
<dbReference type="RefSeq" id="XP_064670101.1">
    <property type="nucleotide sequence ID" value="XM_064819190.1"/>
</dbReference>
<dbReference type="AlphaFoldDB" id="A0AAN6TE37"/>
<reference evidence="2" key="2">
    <citation type="submission" date="2023-05" db="EMBL/GenBank/DDBJ databases">
        <authorList>
            <consortium name="Lawrence Berkeley National Laboratory"/>
            <person name="Steindorff A."/>
            <person name="Hensen N."/>
            <person name="Bonometti L."/>
            <person name="Westerberg I."/>
            <person name="Brannstrom I.O."/>
            <person name="Guillou S."/>
            <person name="Cros-Aarteil S."/>
            <person name="Calhoun S."/>
            <person name="Haridas S."/>
            <person name="Kuo A."/>
            <person name="Mondo S."/>
            <person name="Pangilinan J."/>
            <person name="Riley R."/>
            <person name="Labutti K."/>
            <person name="Andreopoulos B."/>
            <person name="Lipzen A."/>
            <person name="Chen C."/>
            <person name="Yanf M."/>
            <person name="Daum C."/>
            <person name="Ng V."/>
            <person name="Clum A."/>
            <person name="Ohm R."/>
            <person name="Martin F."/>
            <person name="Silar P."/>
            <person name="Natvig D."/>
            <person name="Lalanne C."/>
            <person name="Gautier V."/>
            <person name="Ament-Velasquez S.L."/>
            <person name="Kruys A."/>
            <person name="Hutchinson M.I."/>
            <person name="Powell A.J."/>
            <person name="Barry K."/>
            <person name="Miller A.N."/>
            <person name="Grigoriev I.V."/>
            <person name="Debuchy R."/>
            <person name="Gladieux P."/>
            <person name="Thoren M.H."/>
            <person name="Johannesson H."/>
        </authorList>
    </citation>
    <scope>NUCLEOTIDE SEQUENCE</scope>
    <source>
        <strain evidence="2">CBS 508.74</strain>
    </source>
</reference>
<proteinExistence type="predicted"/>
<accession>A0AAN6TE37</accession>
<dbReference type="Pfam" id="PF13924">
    <property type="entry name" value="Lipocalin_5"/>
    <property type="match status" value="1"/>
</dbReference>
<feature type="domain" description="Lipocalin-like" evidence="1">
    <location>
        <begin position="10"/>
        <end position="135"/>
    </location>
</feature>
<evidence type="ECO:0000313" key="2">
    <source>
        <dbReference type="EMBL" id="KAK4112531.1"/>
    </source>
</evidence>
<keyword evidence="3" id="KW-1185">Reference proteome</keyword>
<dbReference type="GeneID" id="89943316"/>
<sequence>MKGKGALALVGTWAVHNYTYIQDGVPTIIPHWGSGINGAISYSQSGWVVTSLRSSDAALLPLNLTYPPRDDQLDSDWAKIGKTTLSYWGPYTAVPTTELTGSVVHGPLVGSHVPRSVGSTLQRNYTVVKTDEGTFLNLVFGSDAVQSLWWRKLD</sequence>
<dbReference type="InterPro" id="IPR024311">
    <property type="entry name" value="Lipocalin-like"/>
</dbReference>
<evidence type="ECO:0000259" key="1">
    <source>
        <dbReference type="Pfam" id="PF13924"/>
    </source>
</evidence>
<protein>
    <recommendedName>
        <fullName evidence="1">Lipocalin-like domain-containing protein</fullName>
    </recommendedName>
</protein>
<dbReference type="EMBL" id="MU853342">
    <property type="protein sequence ID" value="KAK4112531.1"/>
    <property type="molecule type" value="Genomic_DNA"/>
</dbReference>
<name>A0AAN6TE37_9PEZI</name>
<reference evidence="2" key="1">
    <citation type="journal article" date="2023" name="Mol. Phylogenet. Evol.">
        <title>Genome-scale phylogeny and comparative genomics of the fungal order Sordariales.</title>
        <authorList>
            <person name="Hensen N."/>
            <person name="Bonometti L."/>
            <person name="Westerberg I."/>
            <person name="Brannstrom I.O."/>
            <person name="Guillou S."/>
            <person name="Cros-Aarteil S."/>
            <person name="Calhoun S."/>
            <person name="Haridas S."/>
            <person name="Kuo A."/>
            <person name="Mondo S."/>
            <person name="Pangilinan J."/>
            <person name="Riley R."/>
            <person name="LaButti K."/>
            <person name="Andreopoulos B."/>
            <person name="Lipzen A."/>
            <person name="Chen C."/>
            <person name="Yan M."/>
            <person name="Daum C."/>
            <person name="Ng V."/>
            <person name="Clum A."/>
            <person name="Steindorff A."/>
            <person name="Ohm R.A."/>
            <person name="Martin F."/>
            <person name="Silar P."/>
            <person name="Natvig D.O."/>
            <person name="Lalanne C."/>
            <person name="Gautier V."/>
            <person name="Ament-Velasquez S.L."/>
            <person name="Kruys A."/>
            <person name="Hutchinson M.I."/>
            <person name="Powell A.J."/>
            <person name="Barry K."/>
            <person name="Miller A.N."/>
            <person name="Grigoriev I.V."/>
            <person name="Debuchy R."/>
            <person name="Gladieux P."/>
            <person name="Hiltunen Thoren M."/>
            <person name="Johannesson H."/>
        </authorList>
    </citation>
    <scope>NUCLEOTIDE SEQUENCE</scope>
    <source>
        <strain evidence="2">CBS 508.74</strain>
    </source>
</reference>